<dbReference type="Proteomes" id="UP000600865">
    <property type="component" value="Unassembled WGS sequence"/>
</dbReference>
<feature type="transmembrane region" description="Helical" evidence="1">
    <location>
        <begin position="6"/>
        <end position="26"/>
    </location>
</feature>
<feature type="transmembrane region" description="Helical" evidence="1">
    <location>
        <begin position="58"/>
        <end position="78"/>
    </location>
</feature>
<reference evidence="2 3" key="1">
    <citation type="journal article" date="2014" name="Int. J. Syst. Evol. Microbiol.">
        <title>Complete genome sequence of Corynebacterium casei LMG S-19264T (=DSM 44701T), isolated from a smear-ripened cheese.</title>
        <authorList>
            <consortium name="US DOE Joint Genome Institute (JGI-PGF)"/>
            <person name="Walter F."/>
            <person name="Albersmeier A."/>
            <person name="Kalinowski J."/>
            <person name="Ruckert C."/>
        </authorList>
    </citation>
    <scope>NUCLEOTIDE SEQUENCE [LARGE SCALE GENOMIC DNA]</scope>
    <source>
        <strain evidence="2 3">KCTC 23968</strain>
    </source>
</reference>
<dbReference type="AlphaFoldDB" id="A0A918NCF8"/>
<keyword evidence="3" id="KW-1185">Reference proteome</keyword>
<accession>A0A918NCF8</accession>
<dbReference type="Pfam" id="PF07330">
    <property type="entry name" value="DUF1467"/>
    <property type="match status" value="1"/>
</dbReference>
<proteinExistence type="predicted"/>
<keyword evidence="1" id="KW-0472">Membrane</keyword>
<sequence length="87" mass="9843">MNWFSALVVWLIIWWLVLFVILPIGIRGQAEEGDVVEGSEPGAPHTLDIKRKFKQTTIIASILWVLTCGLIVSGLLSWEMLGSFFQR</sequence>
<keyword evidence="1" id="KW-0812">Transmembrane</keyword>
<evidence type="ECO:0000313" key="2">
    <source>
        <dbReference type="EMBL" id="GGX57604.1"/>
    </source>
</evidence>
<evidence type="ECO:0000313" key="3">
    <source>
        <dbReference type="Proteomes" id="UP000600865"/>
    </source>
</evidence>
<dbReference type="InterPro" id="IPR009935">
    <property type="entry name" value="DUF1467"/>
</dbReference>
<dbReference type="EMBL" id="BMYV01000001">
    <property type="protein sequence ID" value="GGX57604.1"/>
    <property type="molecule type" value="Genomic_DNA"/>
</dbReference>
<organism evidence="2 3">
    <name type="scientific">Litorimonas cladophorae</name>
    <dbReference type="NCBI Taxonomy" id="1220491"/>
    <lineage>
        <taxon>Bacteria</taxon>
        <taxon>Pseudomonadati</taxon>
        <taxon>Pseudomonadota</taxon>
        <taxon>Alphaproteobacteria</taxon>
        <taxon>Maricaulales</taxon>
        <taxon>Robiginitomaculaceae</taxon>
    </lineage>
</organism>
<keyword evidence="1" id="KW-1133">Transmembrane helix</keyword>
<protein>
    <recommendedName>
        <fullName evidence="4">DUF1467 family protein</fullName>
    </recommendedName>
</protein>
<dbReference type="RefSeq" id="WP_189580442.1">
    <property type="nucleotide sequence ID" value="NZ_BMYV01000001.1"/>
</dbReference>
<evidence type="ECO:0008006" key="4">
    <source>
        <dbReference type="Google" id="ProtNLM"/>
    </source>
</evidence>
<gene>
    <name evidence="2" type="ORF">GCM10011309_03260</name>
</gene>
<name>A0A918NCF8_9PROT</name>
<evidence type="ECO:0000256" key="1">
    <source>
        <dbReference type="SAM" id="Phobius"/>
    </source>
</evidence>
<comment type="caution">
    <text evidence="2">The sequence shown here is derived from an EMBL/GenBank/DDBJ whole genome shotgun (WGS) entry which is preliminary data.</text>
</comment>